<sequence length="187" mass="21403">MRRPYMYVALSSHHELALTRAALTYPRTCASSQYSYPTLHGRTARRSIFRAAISILSRLDLDTAGIKISGLSRPDRRADKNAAAGANCDERADALVTTVRHQRKRCWLRLHRGYLIWDRDHLKAPIADVRQLNEATLRHCRLRRSCARKCNQPRKSFAGKTSTTLCCLTPEETRKNDNNEVKRRVAT</sequence>
<name>A0A6H5IES6_9HYME</name>
<accession>A0A6H5IES6</accession>
<dbReference type="EMBL" id="CADCXV010000737">
    <property type="protein sequence ID" value="CAB0034219.1"/>
    <property type="molecule type" value="Genomic_DNA"/>
</dbReference>
<organism evidence="1 2">
    <name type="scientific">Trichogramma brassicae</name>
    <dbReference type="NCBI Taxonomy" id="86971"/>
    <lineage>
        <taxon>Eukaryota</taxon>
        <taxon>Metazoa</taxon>
        <taxon>Ecdysozoa</taxon>
        <taxon>Arthropoda</taxon>
        <taxon>Hexapoda</taxon>
        <taxon>Insecta</taxon>
        <taxon>Pterygota</taxon>
        <taxon>Neoptera</taxon>
        <taxon>Endopterygota</taxon>
        <taxon>Hymenoptera</taxon>
        <taxon>Apocrita</taxon>
        <taxon>Proctotrupomorpha</taxon>
        <taxon>Chalcidoidea</taxon>
        <taxon>Trichogrammatidae</taxon>
        <taxon>Trichogramma</taxon>
    </lineage>
</organism>
<evidence type="ECO:0000313" key="1">
    <source>
        <dbReference type="EMBL" id="CAB0034219.1"/>
    </source>
</evidence>
<dbReference type="AlphaFoldDB" id="A0A6H5IES6"/>
<dbReference type="Proteomes" id="UP000479190">
    <property type="component" value="Unassembled WGS sequence"/>
</dbReference>
<reference evidence="1 2" key="1">
    <citation type="submission" date="2020-02" db="EMBL/GenBank/DDBJ databases">
        <authorList>
            <person name="Ferguson B K."/>
        </authorList>
    </citation>
    <scope>NUCLEOTIDE SEQUENCE [LARGE SCALE GENOMIC DNA]</scope>
</reference>
<keyword evidence="2" id="KW-1185">Reference proteome</keyword>
<gene>
    <name evidence="1" type="ORF">TBRA_LOCUS6117</name>
</gene>
<feature type="non-terminal residue" evidence="1">
    <location>
        <position position="187"/>
    </location>
</feature>
<proteinExistence type="predicted"/>
<evidence type="ECO:0000313" key="2">
    <source>
        <dbReference type="Proteomes" id="UP000479190"/>
    </source>
</evidence>
<protein>
    <submittedName>
        <fullName evidence="1">Uncharacterized protein</fullName>
    </submittedName>
</protein>